<keyword evidence="3" id="KW-0472">Membrane</keyword>
<evidence type="ECO:0000259" key="4">
    <source>
        <dbReference type="Pfam" id="PF03816"/>
    </source>
</evidence>
<feature type="compositionally biased region" description="Low complexity" evidence="2">
    <location>
        <begin position="90"/>
        <end position="107"/>
    </location>
</feature>
<keyword evidence="3" id="KW-0812">Transmembrane</keyword>
<sequence>MGKTFFGKKNGNESGNQQNGPENGGYRQDGGNGYYQQGGPENGGYRQDGGNGYYQQDGGNGYYQQGGPGNGYYGQGPSGNGYKSRDYNAGPYSQGYQQGQYGRQNGYSPGNGYDDSNGGRPDQSDYEPGKRHLKKKKRKSKRAIMFALEVLVLVILGSGLFVWSKFAKLDTVSIPKSEIVVNEDIGEAEQNVLSGYTNIALYGVDSRSGQLVQDAHSDTIIIASINRSTKEIKLASVYRDTYLDNTNGEYRKATECYYFGGPKRSIDMLNKNLDLDIDMYVAVDFNVVADVVDRIGGVEIDVTEEEIQWINGYQEEGSQVTGKEIVPVTQAGTQTLNGLQTLSYCRIRYTSGDDFKRTERQRTVVQKIFEKAKTMDLLTLNGIIDDVFPSISTNMNALDILNLAMDITSYQIGESTGFPFSQVATKVDGSDVVVPVNLAANVQQLHQWLFGSTDYTPSSTVQEISNYIISYTGIQ</sequence>
<feature type="transmembrane region" description="Helical" evidence="3">
    <location>
        <begin position="143"/>
        <end position="163"/>
    </location>
</feature>
<dbReference type="Proteomes" id="UP000823935">
    <property type="component" value="Unassembled WGS sequence"/>
</dbReference>
<keyword evidence="3" id="KW-1133">Transmembrane helix</keyword>
<dbReference type="AlphaFoldDB" id="A0A9D1JKC1"/>
<feature type="domain" description="Cell envelope-related transcriptional attenuator" evidence="4">
    <location>
        <begin position="216"/>
        <end position="373"/>
    </location>
</feature>
<protein>
    <submittedName>
        <fullName evidence="5">LCP family protein</fullName>
    </submittedName>
</protein>
<feature type="compositionally biased region" description="Polar residues" evidence="2">
    <location>
        <begin position="12"/>
        <end position="21"/>
    </location>
</feature>
<evidence type="ECO:0000256" key="2">
    <source>
        <dbReference type="SAM" id="MobiDB-lite"/>
    </source>
</evidence>
<dbReference type="PANTHER" id="PTHR33392">
    <property type="entry name" value="POLYISOPRENYL-TEICHOIC ACID--PEPTIDOGLYCAN TEICHOIC ACID TRANSFERASE TAGU"/>
    <property type="match status" value="1"/>
</dbReference>
<reference evidence="5" key="1">
    <citation type="submission" date="2020-10" db="EMBL/GenBank/DDBJ databases">
        <authorList>
            <person name="Gilroy R."/>
        </authorList>
    </citation>
    <scope>NUCLEOTIDE SEQUENCE</scope>
    <source>
        <strain evidence="5">CHK190-19873</strain>
    </source>
</reference>
<evidence type="ECO:0000256" key="1">
    <source>
        <dbReference type="ARBA" id="ARBA00006068"/>
    </source>
</evidence>
<feature type="region of interest" description="Disordered" evidence="2">
    <location>
        <begin position="1"/>
        <end position="135"/>
    </location>
</feature>
<dbReference type="Gene3D" id="3.40.630.190">
    <property type="entry name" value="LCP protein"/>
    <property type="match status" value="1"/>
</dbReference>
<comment type="caution">
    <text evidence="5">The sequence shown here is derived from an EMBL/GenBank/DDBJ whole genome shotgun (WGS) entry which is preliminary data.</text>
</comment>
<reference evidence="5" key="2">
    <citation type="journal article" date="2021" name="PeerJ">
        <title>Extensive microbial diversity within the chicken gut microbiome revealed by metagenomics and culture.</title>
        <authorList>
            <person name="Gilroy R."/>
            <person name="Ravi A."/>
            <person name="Getino M."/>
            <person name="Pursley I."/>
            <person name="Horton D.L."/>
            <person name="Alikhan N.F."/>
            <person name="Baker D."/>
            <person name="Gharbi K."/>
            <person name="Hall N."/>
            <person name="Watson M."/>
            <person name="Adriaenssens E.M."/>
            <person name="Foster-Nyarko E."/>
            <person name="Jarju S."/>
            <person name="Secka A."/>
            <person name="Antonio M."/>
            <person name="Oren A."/>
            <person name="Chaudhuri R.R."/>
            <person name="La Ragione R."/>
            <person name="Hildebrand F."/>
            <person name="Pallen M.J."/>
        </authorList>
    </citation>
    <scope>NUCLEOTIDE SEQUENCE</scope>
    <source>
        <strain evidence="5">CHK190-19873</strain>
    </source>
</reference>
<feature type="compositionally biased region" description="Gly residues" evidence="2">
    <location>
        <begin position="40"/>
        <end position="79"/>
    </location>
</feature>
<organism evidence="5 6">
    <name type="scientific">Candidatus Limivivens intestinipullorum</name>
    <dbReference type="NCBI Taxonomy" id="2840858"/>
    <lineage>
        <taxon>Bacteria</taxon>
        <taxon>Bacillati</taxon>
        <taxon>Bacillota</taxon>
        <taxon>Clostridia</taxon>
        <taxon>Lachnospirales</taxon>
        <taxon>Lachnospiraceae</taxon>
        <taxon>Lachnospiraceae incertae sedis</taxon>
        <taxon>Candidatus Limivivens</taxon>
    </lineage>
</organism>
<gene>
    <name evidence="5" type="ORF">IAB44_08560</name>
</gene>
<dbReference type="PANTHER" id="PTHR33392:SF6">
    <property type="entry name" value="POLYISOPRENYL-TEICHOIC ACID--PEPTIDOGLYCAN TEICHOIC ACID TRANSFERASE TAGU"/>
    <property type="match status" value="1"/>
</dbReference>
<evidence type="ECO:0000313" key="5">
    <source>
        <dbReference type="EMBL" id="HIS31578.1"/>
    </source>
</evidence>
<accession>A0A9D1JKC1</accession>
<name>A0A9D1JKC1_9FIRM</name>
<dbReference type="EMBL" id="DVIQ01000044">
    <property type="protein sequence ID" value="HIS31578.1"/>
    <property type="molecule type" value="Genomic_DNA"/>
</dbReference>
<dbReference type="InterPro" id="IPR004474">
    <property type="entry name" value="LytR_CpsA_psr"/>
</dbReference>
<proteinExistence type="inferred from homology"/>
<evidence type="ECO:0000256" key="3">
    <source>
        <dbReference type="SAM" id="Phobius"/>
    </source>
</evidence>
<dbReference type="NCBIfam" id="TIGR00350">
    <property type="entry name" value="lytR_cpsA_psr"/>
    <property type="match status" value="1"/>
</dbReference>
<dbReference type="InterPro" id="IPR050922">
    <property type="entry name" value="LytR/CpsA/Psr_CW_biosynth"/>
</dbReference>
<comment type="similarity">
    <text evidence="1">Belongs to the LytR/CpsA/Psr (LCP) family.</text>
</comment>
<evidence type="ECO:0000313" key="6">
    <source>
        <dbReference type="Proteomes" id="UP000823935"/>
    </source>
</evidence>
<dbReference type="Pfam" id="PF03816">
    <property type="entry name" value="LytR_cpsA_psr"/>
    <property type="match status" value="1"/>
</dbReference>